<proteinExistence type="predicted"/>
<dbReference type="Proteomes" id="UP000176705">
    <property type="component" value="Unassembled WGS sequence"/>
</dbReference>
<dbReference type="STRING" id="1802280.A3B37_00700"/>
<sequence>MRRGRFLTPFGQLVLLVFSGVAVAAIAVGLLIGPAMITIGAVAPPQRPSVADEVKLLEAATNYVFFWEWREMRLETAAVRFGWNDIQIAKAKWLIEVARPKFEKVETILAAWGLDPEATYENLDQAIGELHQHLSTTFCKPFRLTCRRGVPLDEAHFTIQFDAFRQSPEGVFC</sequence>
<comment type="caution">
    <text evidence="1">The sequence shown here is derived from an EMBL/GenBank/DDBJ whole genome shotgun (WGS) entry which is preliminary data.</text>
</comment>
<gene>
    <name evidence="1" type="ORF">A3B37_00700</name>
</gene>
<protein>
    <recommendedName>
        <fullName evidence="3">DUF5667 domain-containing protein</fullName>
    </recommendedName>
</protein>
<dbReference type="AlphaFoldDB" id="A0A1G2LB43"/>
<reference evidence="1 2" key="1">
    <citation type="journal article" date="2016" name="Nat. Commun.">
        <title>Thousands of microbial genomes shed light on interconnected biogeochemical processes in an aquifer system.</title>
        <authorList>
            <person name="Anantharaman K."/>
            <person name="Brown C.T."/>
            <person name="Hug L.A."/>
            <person name="Sharon I."/>
            <person name="Castelle C.J."/>
            <person name="Probst A.J."/>
            <person name="Thomas B.C."/>
            <person name="Singh A."/>
            <person name="Wilkins M.J."/>
            <person name="Karaoz U."/>
            <person name="Brodie E.L."/>
            <person name="Williams K.H."/>
            <person name="Hubbard S.S."/>
            <person name="Banfield J.F."/>
        </authorList>
    </citation>
    <scope>NUCLEOTIDE SEQUENCE [LARGE SCALE GENOMIC DNA]</scope>
</reference>
<evidence type="ECO:0000313" key="1">
    <source>
        <dbReference type="EMBL" id="OHA08853.1"/>
    </source>
</evidence>
<evidence type="ECO:0000313" key="2">
    <source>
        <dbReference type="Proteomes" id="UP000176705"/>
    </source>
</evidence>
<accession>A0A1G2LB43</accession>
<organism evidence="1 2">
    <name type="scientific">Candidatus Sungbacteria bacterium RIFCSPLOWO2_01_FULL_59_16</name>
    <dbReference type="NCBI Taxonomy" id="1802280"/>
    <lineage>
        <taxon>Bacteria</taxon>
        <taxon>Candidatus Sungiibacteriota</taxon>
    </lineage>
</organism>
<name>A0A1G2LB43_9BACT</name>
<dbReference type="EMBL" id="MHQS01000010">
    <property type="protein sequence ID" value="OHA08853.1"/>
    <property type="molecule type" value="Genomic_DNA"/>
</dbReference>
<evidence type="ECO:0008006" key="3">
    <source>
        <dbReference type="Google" id="ProtNLM"/>
    </source>
</evidence>